<protein>
    <submittedName>
        <fullName evidence="2">Uncharacterized protein</fullName>
    </submittedName>
</protein>
<evidence type="ECO:0000313" key="3">
    <source>
        <dbReference type="Proteomes" id="UP000220005"/>
    </source>
</evidence>
<reference evidence="3 4" key="1">
    <citation type="journal article" date="2017" name="Front. Microbiol.">
        <title>New Insights into the Diversity of the Genus Faecalibacterium.</title>
        <authorList>
            <person name="Benevides L."/>
            <person name="Burman S."/>
            <person name="Martin R."/>
            <person name="Robert V."/>
            <person name="Thomas M."/>
            <person name="Miquel S."/>
            <person name="Chain F."/>
            <person name="Sokol H."/>
            <person name="Bermudez-Humaran L.G."/>
            <person name="Morrison M."/>
            <person name="Langella P."/>
            <person name="Azevedo V.A."/>
            <person name="Chatel J.M."/>
            <person name="Soares S."/>
        </authorList>
    </citation>
    <scope>NUCLEOTIDE SEQUENCE [LARGE SCALE GENOMIC DNA]</scope>
    <source>
        <strain evidence="1 4">CNCM I 4573</strain>
        <strain evidence="2 3">CNCM I 4575</strain>
    </source>
</reference>
<dbReference type="EMBL" id="NMTY01000016">
    <property type="protein sequence ID" value="PDX81227.1"/>
    <property type="molecule type" value="Genomic_DNA"/>
</dbReference>
<dbReference type="Proteomes" id="UP000220157">
    <property type="component" value="Unassembled WGS sequence"/>
</dbReference>
<dbReference type="Proteomes" id="UP000220005">
    <property type="component" value="Unassembled WGS sequence"/>
</dbReference>
<accession>A0A2A7AQ28</accession>
<dbReference type="EMBL" id="NMTW01000034">
    <property type="protein sequence ID" value="PDX75669.1"/>
    <property type="molecule type" value="Genomic_DNA"/>
</dbReference>
<evidence type="ECO:0000313" key="4">
    <source>
        <dbReference type="Proteomes" id="UP000220157"/>
    </source>
</evidence>
<sequence>MDKMNLYKCAQALSVKWKSFFGLGTEYVGYFKWEMAWALMGYYRYALPGEWADNASPTVILKSICDSIESINTDLDCAHELPEFWLNRDQLPVLPALMSVLDQYEEDIIDASNAEWEEWIGFLKSKCPDVRKKQMIQ</sequence>
<comment type="caution">
    <text evidence="2">The sequence shown here is derived from an EMBL/GenBank/DDBJ whole genome shotgun (WGS) entry which is preliminary data.</text>
</comment>
<evidence type="ECO:0000313" key="1">
    <source>
        <dbReference type="EMBL" id="PDX75669.1"/>
    </source>
</evidence>
<dbReference type="AlphaFoldDB" id="A0A2A7AQ28"/>
<name>A0A2A7AQ28_9FIRM</name>
<dbReference type="RefSeq" id="WP_008982937.1">
    <property type="nucleotide sequence ID" value="NZ_NMTW01000034.1"/>
</dbReference>
<organism evidence="2 3">
    <name type="scientific">Faecalibacterium prausnitzii</name>
    <dbReference type="NCBI Taxonomy" id="853"/>
    <lineage>
        <taxon>Bacteria</taxon>
        <taxon>Bacillati</taxon>
        <taxon>Bacillota</taxon>
        <taxon>Clostridia</taxon>
        <taxon>Eubacteriales</taxon>
        <taxon>Oscillospiraceae</taxon>
        <taxon>Faecalibacterium</taxon>
    </lineage>
</organism>
<proteinExistence type="predicted"/>
<reference evidence="2" key="2">
    <citation type="submission" date="2017-07" db="EMBL/GenBank/DDBJ databases">
        <authorList>
            <person name="Sun Z.S."/>
            <person name="Albrecht U."/>
            <person name="Echele G."/>
            <person name="Lee C.C."/>
        </authorList>
    </citation>
    <scope>NUCLEOTIDE SEQUENCE</scope>
    <source>
        <strain evidence="1">CNCM I 4573</strain>
        <strain evidence="2">CNCM I 4575</strain>
    </source>
</reference>
<gene>
    <name evidence="1" type="ORF">CGS56_07865</name>
    <name evidence="2" type="ORF">CGS58_08170</name>
</gene>
<evidence type="ECO:0000313" key="2">
    <source>
        <dbReference type="EMBL" id="PDX81227.1"/>
    </source>
</evidence>